<feature type="domain" description="C2H2-type" evidence="12">
    <location>
        <begin position="504"/>
        <end position="531"/>
    </location>
</feature>
<feature type="domain" description="C2H2-type" evidence="12">
    <location>
        <begin position="475"/>
        <end position="503"/>
    </location>
</feature>
<dbReference type="PANTHER" id="PTHR24379:SF127">
    <property type="entry name" value="BLOODY FINGERS-RELATED"/>
    <property type="match status" value="1"/>
</dbReference>
<dbReference type="GO" id="GO:0005634">
    <property type="term" value="C:nucleus"/>
    <property type="evidence" value="ECO:0007669"/>
    <property type="project" value="UniProtKB-SubCell"/>
</dbReference>
<keyword evidence="8" id="KW-0238">DNA-binding</keyword>
<evidence type="ECO:0000256" key="1">
    <source>
        <dbReference type="ARBA" id="ARBA00004123"/>
    </source>
</evidence>
<keyword evidence="9" id="KW-0804">Transcription</keyword>
<dbReference type="PROSITE" id="PS50157">
    <property type="entry name" value="ZINC_FINGER_C2H2_2"/>
    <property type="match status" value="4"/>
</dbReference>
<dbReference type="FunFam" id="3.30.160.60:FF:000882">
    <property type="entry name" value="Predicted gene, 21060"/>
    <property type="match status" value="1"/>
</dbReference>
<dbReference type="FunFam" id="3.30.160.60:FF:001370">
    <property type="entry name" value="Zinc finger protein"/>
    <property type="match status" value="1"/>
</dbReference>
<protein>
    <recommendedName>
        <fullName evidence="12">C2H2-type domain-containing protein</fullName>
    </recommendedName>
</protein>
<dbReference type="FunFam" id="3.30.160.60:FF:000005">
    <property type="entry name" value="Zinc finger protein 14 homolog"/>
    <property type="match status" value="1"/>
</dbReference>
<keyword evidence="7" id="KW-0805">Transcription regulation</keyword>
<evidence type="ECO:0000256" key="8">
    <source>
        <dbReference type="ARBA" id="ARBA00023125"/>
    </source>
</evidence>
<name>A0A6M2DI64_XENCH</name>
<sequence length="698" mass="80707">MTDVLELLCGDNSQPVYALALPFNSSAVTTAEYQTEYLQNQLQSLVNQVQCEDISNIEDSSDCIDTINKIIPEEQISWSLPIYPAGENALNIQTLDIIHSQSILNGISNEMQDVEYLIEEDDNYESHTKDYDTRYMISLNGMQYGVKLVPSLDHNGSHCSQFKILLNAENVPDASNGESDSIEDDRNGYEYPQIYDGEINDMADLVQAYKCRKCFFTVEDKQLLIDHYKTEHTNTVGTKIKKEGCTDIDSNTYDFNEIEIKSEQLMYMCGQCTQGFASIDDCKAHMIKDHKLTRKNSETDISSNAVNKRLSEEICLMPKFDDDRKESHWMLINNHKELKAALMLNWQNKCLVNNCPYRFKDCDSLEKHAKCHKISSKLFSCFKCNEEFLNWRTCSVHLWRAHAFDIDMLTCPICNDYKTPTTVKLSLHMKIHSLSKSFICGECGKAFKQSTQLHNHKVIHIARKKTQIQRWYTAKKCEICLKSFANTKCLKKHIQAIHSKIRPFICNVCGHSCTRKAMLQMHLRQHTGEKPYACTECDYRTSDHNTLRRHLMRHTGVRPYRCSYCPYAAIQSCAFKMHMKTKHNDKPGVYCCNLCSFRTVNKNIYEFHVSDHERGLINMGKIERTDWKLHIDREKNMLQSIYRHRDKNELESSAIKVSNRDSEDDDTQHCFLMRHQNNDNSEDAIDTGGVTIPADDEV</sequence>
<dbReference type="GO" id="GO:0008270">
    <property type="term" value="F:zinc ion binding"/>
    <property type="evidence" value="ECO:0007669"/>
    <property type="project" value="UniProtKB-KW"/>
</dbReference>
<keyword evidence="10" id="KW-0539">Nucleus</keyword>
<evidence type="ECO:0000256" key="7">
    <source>
        <dbReference type="ARBA" id="ARBA00023015"/>
    </source>
</evidence>
<evidence type="ECO:0000256" key="11">
    <source>
        <dbReference type="PROSITE-ProRule" id="PRU00042"/>
    </source>
</evidence>
<evidence type="ECO:0000256" key="6">
    <source>
        <dbReference type="ARBA" id="ARBA00022833"/>
    </source>
</evidence>
<proteinExistence type="inferred from homology"/>
<comment type="subcellular location">
    <subcellularLocation>
        <location evidence="1">Nucleus</location>
    </subcellularLocation>
</comment>
<evidence type="ECO:0000256" key="3">
    <source>
        <dbReference type="ARBA" id="ARBA00022723"/>
    </source>
</evidence>
<comment type="similarity">
    <text evidence="2">Belongs to the krueppel C2H2-type zinc-finger protein family.</text>
</comment>
<reference evidence="13" key="1">
    <citation type="submission" date="2020-03" db="EMBL/GenBank/DDBJ databases">
        <title>Transcriptomic Profiling of the Digestive Tract of the Rat Flea, Xenopsylla cheopis, Following Blood Feeding and Infection with Yersinia pestis.</title>
        <authorList>
            <person name="Bland D.M."/>
            <person name="Martens C.A."/>
            <person name="Virtaneva K."/>
            <person name="Kanakabandi K."/>
            <person name="Long D."/>
            <person name="Rosenke R."/>
            <person name="Saturday G.A."/>
            <person name="Hoyt F.H."/>
            <person name="Bruno D.P."/>
            <person name="Ribeiro J.M.C."/>
            <person name="Hinnebusch J."/>
        </authorList>
    </citation>
    <scope>NUCLEOTIDE SEQUENCE</scope>
</reference>
<accession>A0A6M2DI64</accession>
<feature type="domain" description="C2H2-type" evidence="12">
    <location>
        <begin position="532"/>
        <end position="559"/>
    </location>
</feature>
<evidence type="ECO:0000256" key="5">
    <source>
        <dbReference type="ARBA" id="ARBA00022771"/>
    </source>
</evidence>
<evidence type="ECO:0000259" key="12">
    <source>
        <dbReference type="PROSITE" id="PS50157"/>
    </source>
</evidence>
<keyword evidence="5 11" id="KW-0863">Zinc-finger</keyword>
<dbReference type="SUPFAM" id="SSF57667">
    <property type="entry name" value="beta-beta-alpha zinc fingers"/>
    <property type="match status" value="4"/>
</dbReference>
<dbReference type="GO" id="GO:0000977">
    <property type="term" value="F:RNA polymerase II transcription regulatory region sequence-specific DNA binding"/>
    <property type="evidence" value="ECO:0007669"/>
    <property type="project" value="TreeGrafter"/>
</dbReference>
<evidence type="ECO:0000256" key="4">
    <source>
        <dbReference type="ARBA" id="ARBA00022737"/>
    </source>
</evidence>
<dbReference type="InterPro" id="IPR013087">
    <property type="entry name" value="Znf_C2H2_type"/>
</dbReference>
<organism evidence="13">
    <name type="scientific">Xenopsylla cheopis</name>
    <name type="common">Oriental rat flea</name>
    <name type="synonym">Pulex cheopis</name>
    <dbReference type="NCBI Taxonomy" id="163159"/>
    <lineage>
        <taxon>Eukaryota</taxon>
        <taxon>Metazoa</taxon>
        <taxon>Ecdysozoa</taxon>
        <taxon>Arthropoda</taxon>
        <taxon>Hexapoda</taxon>
        <taxon>Insecta</taxon>
        <taxon>Pterygota</taxon>
        <taxon>Neoptera</taxon>
        <taxon>Endopterygota</taxon>
        <taxon>Siphonaptera</taxon>
        <taxon>Pulicidae</taxon>
        <taxon>Xenopsyllinae</taxon>
        <taxon>Xenopsylla</taxon>
    </lineage>
</organism>
<evidence type="ECO:0000256" key="2">
    <source>
        <dbReference type="ARBA" id="ARBA00006991"/>
    </source>
</evidence>
<dbReference type="EMBL" id="GIIL01001002">
    <property type="protein sequence ID" value="NOV44728.1"/>
    <property type="molecule type" value="Transcribed_RNA"/>
</dbReference>
<dbReference type="FunFam" id="3.30.160.60:FF:000446">
    <property type="entry name" value="Zinc finger protein"/>
    <property type="match status" value="1"/>
</dbReference>
<dbReference type="PROSITE" id="PS00028">
    <property type="entry name" value="ZINC_FINGER_C2H2_1"/>
    <property type="match status" value="7"/>
</dbReference>
<evidence type="ECO:0000313" key="13">
    <source>
        <dbReference type="EMBL" id="NOV44728.1"/>
    </source>
</evidence>
<evidence type="ECO:0000256" key="9">
    <source>
        <dbReference type="ARBA" id="ARBA00023163"/>
    </source>
</evidence>
<dbReference type="SMART" id="SM00355">
    <property type="entry name" value="ZnF_C2H2"/>
    <property type="match status" value="11"/>
</dbReference>
<keyword evidence="4" id="KW-0677">Repeat</keyword>
<dbReference type="AlphaFoldDB" id="A0A6M2DI64"/>
<evidence type="ECO:0000256" key="10">
    <source>
        <dbReference type="ARBA" id="ARBA00023242"/>
    </source>
</evidence>
<keyword evidence="6" id="KW-0862">Zinc</keyword>
<feature type="domain" description="C2H2-type" evidence="12">
    <location>
        <begin position="438"/>
        <end position="465"/>
    </location>
</feature>
<dbReference type="Pfam" id="PF00096">
    <property type="entry name" value="zf-C2H2"/>
    <property type="match status" value="2"/>
</dbReference>
<dbReference type="InterPro" id="IPR036236">
    <property type="entry name" value="Znf_C2H2_sf"/>
</dbReference>
<keyword evidence="3" id="KW-0479">Metal-binding</keyword>
<dbReference type="Gene3D" id="3.30.160.60">
    <property type="entry name" value="Classic Zinc Finger"/>
    <property type="match status" value="5"/>
</dbReference>
<dbReference type="GO" id="GO:0000981">
    <property type="term" value="F:DNA-binding transcription factor activity, RNA polymerase II-specific"/>
    <property type="evidence" value="ECO:0007669"/>
    <property type="project" value="TreeGrafter"/>
</dbReference>
<dbReference type="PANTHER" id="PTHR24379">
    <property type="entry name" value="KRAB AND ZINC FINGER DOMAIN-CONTAINING"/>
    <property type="match status" value="1"/>
</dbReference>